<reference evidence="2 3" key="1">
    <citation type="submission" date="2017-09" db="EMBL/GenBank/DDBJ databases">
        <title>Biodiversity and function of Thalassospira species in the particle-attached aromatic-hydrocarbon-degrading consortia from the surface seawater of the China South Sea.</title>
        <authorList>
            <person name="Dong C."/>
            <person name="Lai Q."/>
            <person name="Shao Z."/>
        </authorList>
    </citation>
    <scope>NUCLEOTIDE SEQUENCE [LARGE SCALE GENOMIC DNA]</scope>
    <source>
        <strain evidence="2 3">139Z-12</strain>
    </source>
</reference>
<accession>A0A2N3L4S9</accession>
<evidence type="ECO:0000313" key="2">
    <source>
        <dbReference type="EMBL" id="PKR57832.1"/>
    </source>
</evidence>
<feature type="region of interest" description="Disordered" evidence="1">
    <location>
        <begin position="1"/>
        <end position="50"/>
    </location>
</feature>
<organism evidence="2 3">
    <name type="scientific">Thalassospira lohafexi</name>
    <dbReference type="NCBI Taxonomy" id="744227"/>
    <lineage>
        <taxon>Bacteria</taxon>
        <taxon>Pseudomonadati</taxon>
        <taxon>Pseudomonadota</taxon>
        <taxon>Alphaproteobacteria</taxon>
        <taxon>Rhodospirillales</taxon>
        <taxon>Thalassospiraceae</taxon>
        <taxon>Thalassospira</taxon>
    </lineage>
</organism>
<evidence type="ECO:0000313" key="3">
    <source>
        <dbReference type="Proteomes" id="UP000233332"/>
    </source>
</evidence>
<dbReference type="RefSeq" id="WP_101303012.1">
    <property type="nucleotide sequence ID" value="NZ_NXGX01000005.1"/>
</dbReference>
<gene>
    <name evidence="2" type="ORF">COO92_13765</name>
</gene>
<sequence>MVSVSSSSDLQQVIPVRPARPIAPRQQPQQDQQQQDQIVDKNNQAAVTSDEEIERAVRAFEQDRNQKQKFVRNDARDIVLENDIEQFGATGYDPSGTANAGASPSNGRGQYIDIYA</sequence>
<dbReference type="Proteomes" id="UP000233332">
    <property type="component" value="Unassembled WGS sequence"/>
</dbReference>
<feature type="compositionally biased region" description="Polar residues" evidence="1">
    <location>
        <begin position="96"/>
        <end position="108"/>
    </location>
</feature>
<protein>
    <submittedName>
        <fullName evidence="2">Uncharacterized protein</fullName>
    </submittedName>
</protein>
<feature type="region of interest" description="Disordered" evidence="1">
    <location>
        <begin position="88"/>
        <end position="116"/>
    </location>
</feature>
<proteinExistence type="predicted"/>
<keyword evidence="3" id="KW-1185">Reference proteome</keyword>
<dbReference type="EMBL" id="NXGX01000005">
    <property type="protein sequence ID" value="PKR57832.1"/>
    <property type="molecule type" value="Genomic_DNA"/>
</dbReference>
<evidence type="ECO:0000256" key="1">
    <source>
        <dbReference type="SAM" id="MobiDB-lite"/>
    </source>
</evidence>
<comment type="caution">
    <text evidence="2">The sequence shown here is derived from an EMBL/GenBank/DDBJ whole genome shotgun (WGS) entry which is preliminary data.</text>
</comment>
<name>A0A2N3L4S9_9PROT</name>
<feature type="compositionally biased region" description="Low complexity" evidence="1">
    <location>
        <begin position="1"/>
        <end position="37"/>
    </location>
</feature>
<dbReference type="AlphaFoldDB" id="A0A2N3L4S9"/>